<dbReference type="InterPro" id="IPR036412">
    <property type="entry name" value="HAD-like_sf"/>
</dbReference>
<feature type="region of interest" description="Disordered" evidence="13">
    <location>
        <begin position="1"/>
        <end position="20"/>
    </location>
</feature>
<comment type="caution">
    <text evidence="15">The sequence shown here is derived from an EMBL/GenBank/DDBJ whole genome shotgun (WGS) entry which is preliminary data.</text>
</comment>
<comment type="similarity">
    <text evidence="2 12">Belongs to the cation transport ATPase (P-type) (TC 3.A.3) family. Type IB subfamily.</text>
</comment>
<dbReference type="InterPro" id="IPR008250">
    <property type="entry name" value="ATPase_P-typ_transduc_dom_A_sf"/>
</dbReference>
<feature type="transmembrane region" description="Helical" evidence="12">
    <location>
        <begin position="384"/>
        <end position="411"/>
    </location>
</feature>
<dbReference type="InterPro" id="IPR006121">
    <property type="entry name" value="HMA_dom"/>
</dbReference>
<dbReference type="SFLD" id="SFLDF00027">
    <property type="entry name" value="p-type_atpase"/>
    <property type="match status" value="1"/>
</dbReference>
<comment type="catalytic activity">
    <reaction evidence="11">
        <text>Zn(2+)(in) + ATP + H2O = Zn(2+)(out) + ADP + phosphate + H(+)</text>
        <dbReference type="Rhea" id="RHEA:20621"/>
        <dbReference type="ChEBI" id="CHEBI:15377"/>
        <dbReference type="ChEBI" id="CHEBI:15378"/>
        <dbReference type="ChEBI" id="CHEBI:29105"/>
        <dbReference type="ChEBI" id="CHEBI:30616"/>
        <dbReference type="ChEBI" id="CHEBI:43474"/>
        <dbReference type="ChEBI" id="CHEBI:456216"/>
        <dbReference type="EC" id="7.2.2.12"/>
    </reaction>
</comment>
<keyword evidence="16" id="KW-1185">Reference proteome</keyword>
<dbReference type="PRINTS" id="PR00119">
    <property type="entry name" value="CATATPASE"/>
</dbReference>
<evidence type="ECO:0000313" key="16">
    <source>
        <dbReference type="Proteomes" id="UP001207294"/>
    </source>
</evidence>
<feature type="transmembrane region" description="Helical" evidence="12">
    <location>
        <begin position="357"/>
        <end position="378"/>
    </location>
</feature>
<evidence type="ECO:0000256" key="2">
    <source>
        <dbReference type="ARBA" id="ARBA00006024"/>
    </source>
</evidence>
<dbReference type="InterPro" id="IPR027256">
    <property type="entry name" value="P-typ_ATPase_IB"/>
</dbReference>
<evidence type="ECO:0000259" key="14">
    <source>
        <dbReference type="PROSITE" id="PS50846"/>
    </source>
</evidence>
<dbReference type="Gene3D" id="3.40.50.1000">
    <property type="entry name" value="HAD superfamily/HAD-like"/>
    <property type="match status" value="1"/>
</dbReference>
<dbReference type="Pfam" id="PF00702">
    <property type="entry name" value="Hydrolase"/>
    <property type="match status" value="1"/>
</dbReference>
<dbReference type="InterPro" id="IPR018303">
    <property type="entry name" value="ATPase_P-typ_P_site"/>
</dbReference>
<dbReference type="Proteomes" id="UP001207294">
    <property type="component" value="Unassembled WGS sequence"/>
</dbReference>
<dbReference type="RefSeq" id="WP_263943498.1">
    <property type="nucleotide sequence ID" value="NZ_JAOXMH010000034.1"/>
</dbReference>
<keyword evidence="8 12" id="KW-1133">Transmembrane helix</keyword>
<name>A0ABT3C3W2_9PSED</name>
<evidence type="ECO:0000256" key="9">
    <source>
        <dbReference type="ARBA" id="ARBA00023136"/>
    </source>
</evidence>
<dbReference type="SUPFAM" id="SSF81653">
    <property type="entry name" value="Calcium ATPase, transduction domain A"/>
    <property type="match status" value="1"/>
</dbReference>
<feature type="transmembrane region" description="Helical" evidence="12">
    <location>
        <begin position="150"/>
        <end position="168"/>
    </location>
</feature>
<protein>
    <recommendedName>
        <fullName evidence="10">P-type Zn(2+) transporter</fullName>
        <ecNumber evidence="10">7.2.2.12</ecNumber>
    </recommendedName>
</protein>
<evidence type="ECO:0000256" key="6">
    <source>
        <dbReference type="ARBA" id="ARBA00022840"/>
    </source>
</evidence>
<dbReference type="Gene3D" id="3.40.1110.10">
    <property type="entry name" value="Calcium-transporting ATPase, cytoplasmic domain N"/>
    <property type="match status" value="1"/>
</dbReference>
<dbReference type="InterPro" id="IPR059000">
    <property type="entry name" value="ATPase_P-type_domA"/>
</dbReference>
<evidence type="ECO:0000256" key="12">
    <source>
        <dbReference type="RuleBase" id="RU362081"/>
    </source>
</evidence>
<keyword evidence="3 12" id="KW-0812">Transmembrane</keyword>
<proteinExistence type="inferred from homology"/>
<dbReference type="Gene3D" id="3.30.70.100">
    <property type="match status" value="1"/>
</dbReference>
<gene>
    <name evidence="15" type="ORF">OH718_24455</name>
</gene>
<dbReference type="NCBIfam" id="TIGR01494">
    <property type="entry name" value="ATPase_P-type"/>
    <property type="match status" value="1"/>
</dbReference>
<keyword evidence="12" id="KW-1003">Cell membrane</keyword>
<evidence type="ECO:0000256" key="8">
    <source>
        <dbReference type="ARBA" id="ARBA00022989"/>
    </source>
</evidence>
<dbReference type="PROSITE" id="PS50846">
    <property type="entry name" value="HMA_2"/>
    <property type="match status" value="1"/>
</dbReference>
<evidence type="ECO:0000256" key="7">
    <source>
        <dbReference type="ARBA" id="ARBA00022967"/>
    </source>
</evidence>
<keyword evidence="5 12" id="KW-0547">Nucleotide-binding</keyword>
<keyword evidence="9 12" id="KW-0472">Membrane</keyword>
<dbReference type="EMBL" id="JAOXML010000034">
    <property type="protein sequence ID" value="MCV4379758.1"/>
    <property type="molecule type" value="Genomic_DNA"/>
</dbReference>
<evidence type="ECO:0000256" key="3">
    <source>
        <dbReference type="ARBA" id="ARBA00022692"/>
    </source>
</evidence>
<sequence>MGQITKISPPHDDHQHAHSCCSGATAPASVTFDEAPAAGGRLSSFRIEQMDCPTEQTLIQNKLGKLPGVQKLEFNLINRILGVWHDLPTTEPIREAIGSLGMQAEPIEEGASQDAPAVPAPKKHWWPLALSGVMALGAEIVHFAQLGPTWVVALLALVSILSCGLTTYKKGWIALKNFNLNINALMSIAVTGAVLIGQWPEAAMVMFLFTVAELIEAKSLDRARNAISSLLQLTPDVATVRQSDGSWIEKEVKSVELDAIVRVRPGERIGLDGEVVSGQSTIDQAPITGESLPVEKTVGEKVFAGTINQSGSLEYRVTAAASHSTLARIIHAVEAAQGARAPTQSFVDSFSRIYTPVVFLTALAVALIAPLFFGGAWFDWIYRALVLLVVACPCALVISTPVTIVSGLAAAARKGILIKGGVYLEMGRKLDYLALDKTGTITHGKPVQTDYLPLDTTLADSAQALAASLAGRSDHPVSQAIAKAAVQGQGLHEVNAFEALPGRGVKGEINGQLYHLGNHRLVEELGLCSPELEARLDALEIQGKTVVLLLDASGPLALFAVADTVKNSSREAIAQLHELGIKTLMLTGDNPHTAKAIAAQVGIDQARGNLLPVDKLQAIEDLYARKHRVGMVGDGINDAPALARSEIGFAMAAAGTDTAIETADVALMDDDLRKIPAFIRLSRDTSAILRQNIALAIVTKVFFLGITFAGMATMWMAVFADMGVSLLVVFNGLRLLRK</sequence>
<accession>A0ABT3C3W2</accession>
<dbReference type="Pfam" id="PF00122">
    <property type="entry name" value="E1-E2_ATPase"/>
    <property type="match status" value="1"/>
</dbReference>
<dbReference type="InterPro" id="IPR044492">
    <property type="entry name" value="P_typ_ATPase_HD_dom"/>
</dbReference>
<dbReference type="NCBIfam" id="TIGR01525">
    <property type="entry name" value="ATPase-IB_hvy"/>
    <property type="match status" value="1"/>
</dbReference>
<evidence type="ECO:0000256" key="10">
    <source>
        <dbReference type="ARBA" id="ARBA00039097"/>
    </source>
</evidence>
<evidence type="ECO:0000313" key="15">
    <source>
        <dbReference type="EMBL" id="MCV4379758.1"/>
    </source>
</evidence>
<dbReference type="PRINTS" id="PR00941">
    <property type="entry name" value="CDATPASE"/>
</dbReference>
<dbReference type="PANTHER" id="PTHR48085">
    <property type="entry name" value="CADMIUM/ZINC-TRANSPORTING ATPASE HMA2-RELATED"/>
    <property type="match status" value="1"/>
</dbReference>
<dbReference type="InterPro" id="IPR023298">
    <property type="entry name" value="ATPase_P-typ_TM_dom_sf"/>
</dbReference>
<dbReference type="InterPro" id="IPR023299">
    <property type="entry name" value="ATPase_P-typ_cyto_dom_N"/>
</dbReference>
<dbReference type="Gene3D" id="2.70.150.10">
    <property type="entry name" value="Calcium-transporting ATPase, cytoplasmic transduction domain A"/>
    <property type="match status" value="1"/>
</dbReference>
<dbReference type="EC" id="7.2.2.12" evidence="10"/>
<dbReference type="InterPro" id="IPR023214">
    <property type="entry name" value="HAD_sf"/>
</dbReference>
<dbReference type="PROSITE" id="PS00154">
    <property type="entry name" value="ATPASE_E1_E2"/>
    <property type="match status" value="1"/>
</dbReference>
<feature type="transmembrane region" description="Helical" evidence="12">
    <location>
        <begin position="180"/>
        <end position="196"/>
    </location>
</feature>
<dbReference type="SFLD" id="SFLDG00002">
    <property type="entry name" value="C1.7:_P-type_atpase_like"/>
    <property type="match status" value="1"/>
</dbReference>
<organism evidence="15 16">
    <name type="scientific">Pseudomonas capsici</name>
    <dbReference type="NCBI Taxonomy" id="2810614"/>
    <lineage>
        <taxon>Bacteria</taxon>
        <taxon>Pseudomonadati</taxon>
        <taxon>Pseudomonadota</taxon>
        <taxon>Gammaproteobacteria</taxon>
        <taxon>Pseudomonadales</taxon>
        <taxon>Pseudomonadaceae</taxon>
        <taxon>Pseudomonas</taxon>
    </lineage>
</organism>
<dbReference type="SUPFAM" id="SSF81665">
    <property type="entry name" value="Calcium ATPase, transmembrane domain M"/>
    <property type="match status" value="1"/>
</dbReference>
<dbReference type="InterPro" id="IPR051014">
    <property type="entry name" value="Cation_Transport_ATPase_IB"/>
</dbReference>
<reference evidence="15 16" key="1">
    <citation type="submission" date="2022-10" db="EMBL/GenBank/DDBJ databases">
        <title>Characterization of Pseudomonas capsici strains from pepper and tomato in Georgia.</title>
        <authorList>
            <person name="Zhao M."/>
            <person name="Dutta B."/>
        </authorList>
    </citation>
    <scope>NUCLEOTIDE SEQUENCE [LARGE SCALE GENOMIC DNA]</scope>
    <source>
        <strain evidence="15 16">Pc20-5</strain>
    </source>
</reference>
<comment type="subcellular location">
    <subcellularLocation>
        <location evidence="12">Cell membrane</location>
    </subcellularLocation>
    <subcellularLocation>
        <location evidence="1">Membrane</location>
        <topology evidence="1">Multi-pass membrane protein</topology>
    </subcellularLocation>
</comment>
<keyword evidence="6 12" id="KW-0067">ATP-binding</keyword>
<evidence type="ECO:0000256" key="13">
    <source>
        <dbReference type="SAM" id="MobiDB-lite"/>
    </source>
</evidence>
<evidence type="ECO:0000256" key="5">
    <source>
        <dbReference type="ARBA" id="ARBA00022741"/>
    </source>
</evidence>
<keyword evidence="4 12" id="KW-0479">Metal-binding</keyword>
<feature type="domain" description="HMA" evidence="14">
    <location>
        <begin position="41"/>
        <end position="105"/>
    </location>
</feature>
<evidence type="ECO:0000256" key="1">
    <source>
        <dbReference type="ARBA" id="ARBA00004141"/>
    </source>
</evidence>
<dbReference type="PANTHER" id="PTHR48085:SF5">
    <property type="entry name" value="CADMIUM_ZINC-TRANSPORTING ATPASE HMA4-RELATED"/>
    <property type="match status" value="1"/>
</dbReference>
<feature type="transmembrane region" description="Helical" evidence="12">
    <location>
        <begin position="718"/>
        <end position="736"/>
    </location>
</feature>
<dbReference type="InterPro" id="IPR036163">
    <property type="entry name" value="HMA_dom_sf"/>
</dbReference>
<evidence type="ECO:0000256" key="4">
    <source>
        <dbReference type="ARBA" id="ARBA00022723"/>
    </source>
</evidence>
<evidence type="ECO:0000256" key="11">
    <source>
        <dbReference type="ARBA" id="ARBA00047308"/>
    </source>
</evidence>
<keyword evidence="7" id="KW-1278">Translocase</keyword>
<dbReference type="CDD" id="cd00371">
    <property type="entry name" value="HMA"/>
    <property type="match status" value="1"/>
</dbReference>
<dbReference type="SUPFAM" id="SSF56784">
    <property type="entry name" value="HAD-like"/>
    <property type="match status" value="1"/>
</dbReference>
<dbReference type="SUPFAM" id="SSF55008">
    <property type="entry name" value="HMA, heavy metal-associated domain"/>
    <property type="match status" value="1"/>
</dbReference>
<dbReference type="SFLD" id="SFLDS00003">
    <property type="entry name" value="Haloacid_Dehalogenase"/>
    <property type="match status" value="1"/>
</dbReference>
<dbReference type="InterPro" id="IPR001757">
    <property type="entry name" value="P_typ_ATPase"/>
</dbReference>
<dbReference type="CDD" id="cd07545">
    <property type="entry name" value="P-type_ATPase_Cd-like"/>
    <property type="match status" value="1"/>
</dbReference>
<dbReference type="NCBIfam" id="TIGR01511">
    <property type="entry name" value="ATPase-IB1_Cu"/>
    <property type="match status" value="1"/>
</dbReference>